<gene>
    <name evidence="2" type="ORF">K9D25_10150</name>
</gene>
<dbReference type="EMBL" id="CP083239">
    <property type="protein sequence ID" value="UOK73025.1"/>
    <property type="molecule type" value="Genomic_DNA"/>
</dbReference>
<dbReference type="KEGG" id="apol:K9D25_10150"/>
<keyword evidence="1" id="KW-1133">Transmembrane helix</keyword>
<dbReference type="AlphaFoldDB" id="A0A9E7D745"/>
<evidence type="ECO:0000313" key="3">
    <source>
        <dbReference type="Proteomes" id="UP000831684"/>
    </source>
</evidence>
<dbReference type="RefSeq" id="WP_244450718.1">
    <property type="nucleotide sequence ID" value="NZ_CP083239.1"/>
</dbReference>
<keyword evidence="1" id="KW-0812">Transmembrane</keyword>
<keyword evidence="1" id="KW-0472">Membrane</keyword>
<sequence length="55" mass="5813">METVHAALCFGVPLVVMTCGPAVQRGLILARQSELWPFDMLAGLLLIAALGSLAF</sequence>
<evidence type="ECO:0000256" key="1">
    <source>
        <dbReference type="SAM" id="Phobius"/>
    </source>
</evidence>
<name>A0A9E7D745_9HYPH</name>
<evidence type="ECO:0000313" key="2">
    <source>
        <dbReference type="EMBL" id="UOK73025.1"/>
    </source>
</evidence>
<feature type="transmembrane region" description="Helical" evidence="1">
    <location>
        <begin position="35"/>
        <end position="54"/>
    </location>
</feature>
<accession>A0A9E7D745</accession>
<organism evidence="2 3">
    <name type="scientific">Ancylobacter polymorphus</name>
    <dbReference type="NCBI Taxonomy" id="223390"/>
    <lineage>
        <taxon>Bacteria</taxon>
        <taxon>Pseudomonadati</taxon>
        <taxon>Pseudomonadota</taxon>
        <taxon>Alphaproteobacteria</taxon>
        <taxon>Hyphomicrobiales</taxon>
        <taxon>Xanthobacteraceae</taxon>
        <taxon>Ancylobacter</taxon>
    </lineage>
</organism>
<protein>
    <submittedName>
        <fullName evidence="2">Uncharacterized protein</fullName>
    </submittedName>
</protein>
<dbReference type="Proteomes" id="UP000831684">
    <property type="component" value="Chromosome"/>
</dbReference>
<reference evidence="2" key="1">
    <citation type="submission" date="2021-09" db="EMBL/GenBank/DDBJ databases">
        <title>Network and meta-omics reveal the key degrader and cooperation patterns in an efficient 1,4-dioxane-degrading microbial community.</title>
        <authorList>
            <person name="Dai C."/>
        </authorList>
    </citation>
    <scope>NUCLEOTIDE SEQUENCE</scope>
    <source>
        <strain evidence="2">ZM13</strain>
    </source>
</reference>
<proteinExistence type="predicted"/>